<dbReference type="OrthoDB" id="9769665at2"/>
<keyword evidence="12" id="KW-0256">Endoplasmic reticulum</keyword>
<evidence type="ECO:0000256" key="12">
    <source>
        <dbReference type="ARBA" id="ARBA00022824"/>
    </source>
</evidence>
<comment type="caution">
    <text evidence="22">The sequence shown here is derived from an EMBL/GenBank/DDBJ whole genome shotgun (WGS) entry which is preliminary data.</text>
</comment>
<evidence type="ECO:0000313" key="23">
    <source>
        <dbReference type="Proteomes" id="UP000006230"/>
    </source>
</evidence>
<evidence type="ECO:0000256" key="20">
    <source>
        <dbReference type="ARBA" id="ARBA00033328"/>
    </source>
</evidence>
<dbReference type="GO" id="GO:0006508">
    <property type="term" value="P:proteolysis"/>
    <property type="evidence" value="ECO:0007669"/>
    <property type="project" value="UniProtKB-KW"/>
</dbReference>
<keyword evidence="15" id="KW-0482">Metalloprotease</keyword>
<dbReference type="eggNOG" id="COG2234">
    <property type="taxonomic scope" value="Bacteria"/>
</dbReference>
<evidence type="ECO:0000256" key="15">
    <source>
        <dbReference type="ARBA" id="ARBA00023049"/>
    </source>
</evidence>
<evidence type="ECO:0000313" key="22">
    <source>
        <dbReference type="EMBL" id="EAU47982.1"/>
    </source>
</evidence>
<proteinExistence type="predicted"/>
<dbReference type="GO" id="GO:0070573">
    <property type="term" value="F:metallodipeptidase activity"/>
    <property type="evidence" value="ECO:0007669"/>
    <property type="project" value="InterPro"/>
</dbReference>
<evidence type="ECO:0000256" key="8">
    <source>
        <dbReference type="ARBA" id="ARBA00022670"/>
    </source>
</evidence>
<dbReference type="Gene3D" id="3.40.630.10">
    <property type="entry name" value="Zn peptidases"/>
    <property type="match status" value="1"/>
</dbReference>
<evidence type="ECO:0000256" key="13">
    <source>
        <dbReference type="ARBA" id="ARBA00022833"/>
    </source>
</evidence>
<keyword evidence="14" id="KW-0333">Golgi apparatus</keyword>
<evidence type="ECO:0000256" key="10">
    <source>
        <dbReference type="ARBA" id="ARBA00022729"/>
    </source>
</evidence>
<evidence type="ECO:0000256" key="4">
    <source>
        <dbReference type="ARBA" id="ARBA00004613"/>
    </source>
</evidence>
<keyword evidence="17" id="KW-0325">Glycoprotein</keyword>
<evidence type="ECO:0000256" key="19">
    <source>
        <dbReference type="ARBA" id="ARBA00025833"/>
    </source>
</evidence>
<dbReference type="Proteomes" id="UP000006230">
    <property type="component" value="Unassembled WGS sequence"/>
</dbReference>
<accession>Q0FUU9</accession>
<protein>
    <recommendedName>
        <fullName evidence="5">Carboxypeptidase Q</fullName>
    </recommendedName>
    <alternativeName>
        <fullName evidence="20">Plasma glutamate carboxypeptidase</fullName>
    </alternativeName>
</protein>
<evidence type="ECO:0000256" key="11">
    <source>
        <dbReference type="ARBA" id="ARBA00022801"/>
    </source>
</evidence>
<evidence type="ECO:0000256" key="14">
    <source>
        <dbReference type="ARBA" id="ARBA00023034"/>
    </source>
</evidence>
<dbReference type="GO" id="GO:0004180">
    <property type="term" value="F:carboxypeptidase activity"/>
    <property type="evidence" value="ECO:0007669"/>
    <property type="project" value="UniProtKB-KW"/>
</dbReference>
<dbReference type="RefSeq" id="WP_007803742.1">
    <property type="nucleotide sequence ID" value="NZ_DS022279.1"/>
</dbReference>
<keyword evidence="10" id="KW-0732">Signal</keyword>
<feature type="domain" description="Peptidase M28" evidence="21">
    <location>
        <begin position="226"/>
        <end position="423"/>
    </location>
</feature>
<dbReference type="HOGENOM" id="CLU_034445_0_0_5"/>
<evidence type="ECO:0000256" key="5">
    <source>
        <dbReference type="ARBA" id="ARBA00014116"/>
    </source>
</evidence>
<keyword evidence="18" id="KW-0458">Lysosome</keyword>
<dbReference type="SUPFAM" id="SSF53187">
    <property type="entry name" value="Zn-dependent exopeptidases"/>
    <property type="match status" value="1"/>
</dbReference>
<dbReference type="InterPro" id="IPR039866">
    <property type="entry name" value="CPQ"/>
</dbReference>
<dbReference type="PANTHER" id="PTHR12053:SF3">
    <property type="entry name" value="CARBOXYPEPTIDASE Q"/>
    <property type="match status" value="1"/>
</dbReference>
<evidence type="ECO:0000256" key="17">
    <source>
        <dbReference type="ARBA" id="ARBA00023180"/>
    </source>
</evidence>
<evidence type="ECO:0000256" key="16">
    <source>
        <dbReference type="ARBA" id="ARBA00023145"/>
    </source>
</evidence>
<evidence type="ECO:0000256" key="2">
    <source>
        <dbReference type="ARBA" id="ARBA00004371"/>
    </source>
</evidence>
<dbReference type="PANTHER" id="PTHR12053">
    <property type="entry name" value="PROTEASE FAMILY M28 PLASMA GLUTAMATE CARBOXYPEPTIDASE-RELATED"/>
    <property type="match status" value="1"/>
</dbReference>
<keyword evidence="13" id="KW-0862">Zinc</keyword>
<dbReference type="EMBL" id="AATQ01000003">
    <property type="protein sequence ID" value="EAU47982.1"/>
    <property type="molecule type" value="Genomic_DNA"/>
</dbReference>
<keyword evidence="6" id="KW-0964">Secreted</keyword>
<sequence>MTHPAPLDEQVDDARMWRDLEVFARYVKLSGSSQERESFAHLEAEMAAAGFETALIEHDAYISLPGAAALALEDGSERFECITHSFARATGPDGLVAEAVIVGAPTPENFAAVDLRGRIAVIDGLAASDATRRANLAGAVGQVHVMPHEHRHEMCISNIWGNPDAADMATLPATAVVTVNDADGARLKASLSGGQTRLRITAEVDTGWRKTPILQADLMPEGRPDAPFILFSGHHDTWYEGVMDNGGANATMLETARLIASRRGEMRRGLRLCFWSGHSHGRYSGSSWYADAAWAELSERCLVHVNVDSTGGRGNTSLADMPVCAELHGFGNEIVSRLTGQSLTGQRLSRAGDQSFWGIGVPSMFLTVGEQPIAEGTANVASGFMGNAGPARKGAGFGWWWHTPGDTLDKIDAEILRRDTRIYVETIRSLLTAETLPTDHANWASAMRGALAPLSDAPVLAELRLERSLALLDRIAAAAGPVPDLALRDLSHLLVPIDYTTGDRFRPDPALIAQAYPILAPLRAAVAAAEAGEEHRHHLVAARRSANRLAETLERAASLLEGLASHREVSHVA</sequence>
<dbReference type="Gene3D" id="3.50.30.30">
    <property type="match status" value="1"/>
</dbReference>
<dbReference type="Pfam" id="PF04389">
    <property type="entry name" value="Peptidase_M28"/>
    <property type="match status" value="1"/>
</dbReference>
<comment type="subcellular location">
    <subcellularLocation>
        <location evidence="1">Endoplasmic reticulum</location>
    </subcellularLocation>
    <subcellularLocation>
        <location evidence="3">Golgi apparatus</location>
    </subcellularLocation>
    <subcellularLocation>
        <location evidence="2">Lysosome</location>
    </subcellularLocation>
    <subcellularLocation>
        <location evidence="4">Secreted</location>
    </subcellularLocation>
</comment>
<keyword evidence="9" id="KW-0479">Metal-binding</keyword>
<keyword evidence="11" id="KW-0378">Hydrolase</keyword>
<dbReference type="GO" id="GO:0005764">
    <property type="term" value="C:lysosome"/>
    <property type="evidence" value="ECO:0007669"/>
    <property type="project" value="UniProtKB-SubCell"/>
</dbReference>
<evidence type="ECO:0000256" key="7">
    <source>
        <dbReference type="ARBA" id="ARBA00022645"/>
    </source>
</evidence>
<organism evidence="22 23">
    <name type="scientific">Salipiger bermudensis (strain DSM 26914 / JCM 13377 / KCTC 12554 / HTCC2601)</name>
    <name type="common">Pelagibaca bermudensis</name>
    <dbReference type="NCBI Taxonomy" id="314265"/>
    <lineage>
        <taxon>Bacteria</taxon>
        <taxon>Pseudomonadati</taxon>
        <taxon>Pseudomonadota</taxon>
        <taxon>Alphaproteobacteria</taxon>
        <taxon>Rhodobacterales</taxon>
        <taxon>Roseobacteraceae</taxon>
        <taxon>Salipiger</taxon>
    </lineage>
</organism>
<evidence type="ECO:0000256" key="3">
    <source>
        <dbReference type="ARBA" id="ARBA00004555"/>
    </source>
</evidence>
<keyword evidence="8" id="KW-0645">Protease</keyword>
<name>Q0FUU9_SALBH</name>
<gene>
    <name evidence="22" type="ORF">R2601_01045</name>
</gene>
<dbReference type="STRING" id="314265.R2601_01045"/>
<evidence type="ECO:0000256" key="6">
    <source>
        <dbReference type="ARBA" id="ARBA00022525"/>
    </source>
</evidence>
<keyword evidence="23" id="KW-1185">Reference proteome</keyword>
<dbReference type="GO" id="GO:0005576">
    <property type="term" value="C:extracellular region"/>
    <property type="evidence" value="ECO:0007669"/>
    <property type="project" value="UniProtKB-SubCell"/>
</dbReference>
<dbReference type="GO" id="GO:0046872">
    <property type="term" value="F:metal ion binding"/>
    <property type="evidence" value="ECO:0007669"/>
    <property type="project" value="UniProtKB-KW"/>
</dbReference>
<evidence type="ECO:0000256" key="9">
    <source>
        <dbReference type="ARBA" id="ARBA00022723"/>
    </source>
</evidence>
<keyword evidence="7" id="KW-0121">Carboxypeptidase</keyword>
<dbReference type="InterPro" id="IPR007484">
    <property type="entry name" value="Peptidase_M28"/>
</dbReference>
<evidence type="ECO:0000256" key="1">
    <source>
        <dbReference type="ARBA" id="ARBA00004240"/>
    </source>
</evidence>
<comment type="subunit">
    <text evidence="19">Homodimer. The monomeric form is inactive while the homodimer is active.</text>
</comment>
<dbReference type="AlphaFoldDB" id="Q0FUU9"/>
<evidence type="ECO:0000259" key="21">
    <source>
        <dbReference type="Pfam" id="PF04389"/>
    </source>
</evidence>
<evidence type="ECO:0000256" key="18">
    <source>
        <dbReference type="ARBA" id="ARBA00023228"/>
    </source>
</evidence>
<keyword evidence="16" id="KW-0865">Zymogen</keyword>
<reference evidence="22 23" key="1">
    <citation type="journal article" date="2010" name="J. Bacteriol.">
        <title>Genome sequences of Pelagibaca bermudensis HTCC2601T and Maritimibacter alkaliphilus HTCC2654T, the type strains of two marine Roseobacter genera.</title>
        <authorList>
            <person name="Thrash J.C."/>
            <person name="Cho J.C."/>
            <person name="Ferriera S."/>
            <person name="Johnson J."/>
            <person name="Vergin K.L."/>
            <person name="Giovannoni S.J."/>
        </authorList>
    </citation>
    <scope>NUCLEOTIDE SEQUENCE [LARGE SCALE GENOMIC DNA]</scope>
    <source>
        <strain evidence="23">DSM 26914 / JCM 13377 / KCTC 12554 / HTCC2601</strain>
    </source>
</reference>